<dbReference type="EMBL" id="AOIS01000034">
    <property type="protein sequence ID" value="ELZ18750.1"/>
    <property type="molecule type" value="Genomic_DNA"/>
</dbReference>
<dbReference type="Pfam" id="PF04909">
    <property type="entry name" value="Amidohydro_2"/>
    <property type="match status" value="1"/>
</dbReference>
<dbReference type="InterPro" id="IPR032466">
    <property type="entry name" value="Metal_Hydrolase"/>
</dbReference>
<evidence type="ECO:0000259" key="3">
    <source>
        <dbReference type="Pfam" id="PF04909"/>
    </source>
</evidence>
<protein>
    <submittedName>
        <fullName evidence="4">Amidohydrolase 2</fullName>
    </submittedName>
</protein>
<comment type="caution">
    <text evidence="4">The sequence shown here is derived from an EMBL/GenBank/DDBJ whole genome shotgun (WGS) entry which is preliminary data.</text>
</comment>
<dbReference type="InterPro" id="IPR032465">
    <property type="entry name" value="ACMSD"/>
</dbReference>
<reference evidence="4 5" key="1">
    <citation type="journal article" date="2014" name="PLoS Genet.">
        <title>Phylogenetically driven sequencing of extremely halophilic archaea reveals strategies for static and dynamic osmo-response.</title>
        <authorList>
            <person name="Becker E.A."/>
            <person name="Seitzer P.M."/>
            <person name="Tritt A."/>
            <person name="Larsen D."/>
            <person name="Krusor M."/>
            <person name="Yao A.I."/>
            <person name="Wu D."/>
            <person name="Madern D."/>
            <person name="Eisen J.A."/>
            <person name="Darling A.E."/>
            <person name="Facciotti M.T."/>
        </authorList>
    </citation>
    <scope>NUCLEOTIDE SEQUENCE [LARGE SCALE GENOMIC DNA]</scope>
    <source>
        <strain evidence="4 5">JCM 13891</strain>
    </source>
</reference>
<feature type="region of interest" description="Disordered" evidence="2">
    <location>
        <begin position="223"/>
        <end position="344"/>
    </location>
</feature>
<organism evidence="4 5">
    <name type="scientific">Haloterrigena salina JCM 13891</name>
    <dbReference type="NCBI Taxonomy" id="1227488"/>
    <lineage>
        <taxon>Archaea</taxon>
        <taxon>Methanobacteriati</taxon>
        <taxon>Methanobacteriota</taxon>
        <taxon>Stenosarchaea group</taxon>
        <taxon>Halobacteria</taxon>
        <taxon>Halobacteriales</taxon>
        <taxon>Natrialbaceae</taxon>
        <taxon>Haloterrigena</taxon>
    </lineage>
</organism>
<evidence type="ECO:0000256" key="2">
    <source>
        <dbReference type="SAM" id="MobiDB-lite"/>
    </source>
</evidence>
<feature type="compositionally biased region" description="Low complexity" evidence="2">
    <location>
        <begin position="228"/>
        <end position="255"/>
    </location>
</feature>
<keyword evidence="4" id="KW-0378">Hydrolase</keyword>
<feature type="domain" description="Amidohydrolase-related" evidence="3">
    <location>
        <begin position="13"/>
        <end position="214"/>
    </location>
</feature>
<dbReference type="AlphaFoldDB" id="M0C6B6"/>
<dbReference type="PANTHER" id="PTHR21240">
    <property type="entry name" value="2-AMINO-3-CARBOXYLMUCONATE-6-SEMIALDEHYDE DECARBOXYLASE"/>
    <property type="match status" value="1"/>
</dbReference>
<feature type="compositionally biased region" description="Low complexity" evidence="2">
    <location>
        <begin position="262"/>
        <end position="287"/>
    </location>
</feature>
<proteinExistence type="predicted"/>
<dbReference type="PANTHER" id="PTHR21240:SF19">
    <property type="entry name" value="CATALYTIC_ HYDROLASE"/>
    <property type="match status" value="1"/>
</dbReference>
<feature type="compositionally biased region" description="Basic and acidic residues" evidence="2">
    <location>
        <begin position="8"/>
        <end position="17"/>
    </location>
</feature>
<evidence type="ECO:0000313" key="5">
    <source>
        <dbReference type="Proteomes" id="UP000011657"/>
    </source>
</evidence>
<dbReference type="Gene3D" id="3.20.20.140">
    <property type="entry name" value="Metal-dependent hydrolases"/>
    <property type="match status" value="1"/>
</dbReference>
<dbReference type="SUPFAM" id="SSF51556">
    <property type="entry name" value="Metallo-dependent hydrolases"/>
    <property type="match status" value="1"/>
</dbReference>
<dbReference type="GO" id="GO:0016831">
    <property type="term" value="F:carboxy-lyase activity"/>
    <property type="evidence" value="ECO:0007669"/>
    <property type="project" value="InterPro"/>
</dbReference>
<sequence>MGSPTVLEESRAIDTHAHQPTSEFLHDAGGQMMRDAADRFGADLEPDTYENMIEEYRAAGVGRAVLLGWDAETNTGNPPVPNDYVAEVRDEHSDFFIGFGSVDPLKDDCVEEAIRCVEDLDLSGFKFQQIAQGFDPSDPEHEELWATIEDLGVPVVFHGGNSTLGACSPGGRGLKIKYGNPMLIDDVAADHPDLQILIAHPAYPWEKEQLAICQQKGTSTWISRGGCRDTSTSRCCSTPSPSSRTRSCSGPTTRCSSRDRGSSSSPPSTSTRKSSGKSSGRTPRSSSNCSPSAVRGPSGSLLSECHPSTSVHRASRSGLGRPTAPPPFELRKRPSSRTRSAELQ</sequence>
<dbReference type="Proteomes" id="UP000011657">
    <property type="component" value="Unassembled WGS sequence"/>
</dbReference>
<accession>M0C6B6</accession>
<dbReference type="CDD" id="cd01292">
    <property type="entry name" value="metallo-dependent_hydrolases"/>
    <property type="match status" value="1"/>
</dbReference>
<name>M0C6B6_9EURY</name>
<dbReference type="InterPro" id="IPR006680">
    <property type="entry name" value="Amidohydro-rel"/>
</dbReference>
<dbReference type="GO" id="GO:0016787">
    <property type="term" value="F:hydrolase activity"/>
    <property type="evidence" value="ECO:0007669"/>
    <property type="project" value="UniProtKB-KW"/>
</dbReference>
<gene>
    <name evidence="4" type="ORF">C477_09564</name>
</gene>
<evidence type="ECO:0000256" key="1">
    <source>
        <dbReference type="ARBA" id="ARBA00023239"/>
    </source>
</evidence>
<dbReference type="eggNOG" id="arCOG01931">
    <property type="taxonomic scope" value="Archaea"/>
</dbReference>
<feature type="region of interest" description="Disordered" evidence="2">
    <location>
        <begin position="1"/>
        <end position="21"/>
    </location>
</feature>
<dbReference type="STRING" id="1227488.C477_09564"/>
<keyword evidence="5" id="KW-1185">Reference proteome</keyword>
<keyword evidence="1" id="KW-0456">Lyase</keyword>
<evidence type="ECO:0000313" key="4">
    <source>
        <dbReference type="EMBL" id="ELZ18750.1"/>
    </source>
</evidence>